<evidence type="ECO:0000259" key="2">
    <source>
        <dbReference type="PROSITE" id="PS50003"/>
    </source>
</evidence>
<feature type="compositionally biased region" description="Low complexity" evidence="1">
    <location>
        <begin position="172"/>
        <end position="187"/>
    </location>
</feature>
<evidence type="ECO:0000313" key="3">
    <source>
        <dbReference type="EMBL" id="EDO30028.1"/>
    </source>
</evidence>
<accession>A7T1Y7</accession>
<name>A7T1Y7_NEMVE</name>
<dbReference type="Gene3D" id="2.30.29.30">
    <property type="entry name" value="Pleckstrin-homology domain (PH domain)/Phosphotyrosine-binding domain (PTB)"/>
    <property type="match status" value="1"/>
</dbReference>
<organism evidence="3 4">
    <name type="scientific">Nematostella vectensis</name>
    <name type="common">Starlet sea anemone</name>
    <dbReference type="NCBI Taxonomy" id="45351"/>
    <lineage>
        <taxon>Eukaryota</taxon>
        <taxon>Metazoa</taxon>
        <taxon>Cnidaria</taxon>
        <taxon>Anthozoa</taxon>
        <taxon>Hexacorallia</taxon>
        <taxon>Actiniaria</taxon>
        <taxon>Edwardsiidae</taxon>
        <taxon>Nematostella</taxon>
    </lineage>
</organism>
<feature type="compositionally biased region" description="Polar residues" evidence="1">
    <location>
        <begin position="138"/>
        <end position="153"/>
    </location>
</feature>
<keyword evidence="4" id="KW-1185">Reference proteome</keyword>
<dbReference type="Proteomes" id="UP000001593">
    <property type="component" value="Unassembled WGS sequence"/>
</dbReference>
<dbReference type="SMART" id="SM00233">
    <property type="entry name" value="PH"/>
    <property type="match status" value="1"/>
</dbReference>
<evidence type="ECO:0000313" key="4">
    <source>
        <dbReference type="Proteomes" id="UP000001593"/>
    </source>
</evidence>
<dbReference type="InParanoid" id="A7T1Y7"/>
<dbReference type="HOGENOM" id="CLU_1196090_0_0_1"/>
<dbReference type="InterPro" id="IPR051707">
    <property type="entry name" value="PI-Interact_SigTrans_Reg"/>
</dbReference>
<protein>
    <recommendedName>
        <fullName evidence="2">PH domain-containing protein</fullName>
    </recommendedName>
</protein>
<proteinExistence type="predicted"/>
<dbReference type="EMBL" id="DS470172">
    <property type="protein sequence ID" value="EDO30028.1"/>
    <property type="molecule type" value="Genomic_DNA"/>
</dbReference>
<dbReference type="SUPFAM" id="SSF50729">
    <property type="entry name" value="PH domain-like"/>
    <property type="match status" value="1"/>
</dbReference>
<dbReference type="OMA" id="HTECTKE"/>
<gene>
    <name evidence="3" type="ORF">NEMVEDRAFT_v1g248557</name>
</gene>
<feature type="domain" description="PH" evidence="2">
    <location>
        <begin position="19"/>
        <end position="116"/>
    </location>
</feature>
<dbReference type="InterPro" id="IPR001849">
    <property type="entry name" value="PH_domain"/>
</dbReference>
<sequence length="232" mass="26071">MAIIAHLKIPRSANGHLQTVLKEGYLKKYRNVFTGWAKRFFKLERSYLHYFESPHAPQPVGSITRGDIADVKVSSQYPGKENVFELYTRSGQVWYLQANSYDDMVDWMQALLPQKYFPRFQNQASPSQSPHASPSLANQEQAAHSHLNQQWPSPQGPEHHPVWQGAQGTYLPPQQGTPPMQGPYGPQVFDPRIFAPGGPLYDPRVHGGLPYSPPPPYSEAGQAEPLPSKTNE</sequence>
<dbReference type="PROSITE" id="PS50003">
    <property type="entry name" value="PH_DOMAIN"/>
    <property type="match status" value="1"/>
</dbReference>
<feature type="region of interest" description="Disordered" evidence="1">
    <location>
        <begin position="121"/>
        <end position="232"/>
    </location>
</feature>
<dbReference type="AlphaFoldDB" id="A7T1Y7"/>
<feature type="compositionally biased region" description="Low complexity" evidence="1">
    <location>
        <begin position="121"/>
        <end position="137"/>
    </location>
</feature>
<evidence type="ECO:0000256" key="1">
    <source>
        <dbReference type="SAM" id="MobiDB-lite"/>
    </source>
</evidence>
<reference evidence="3 4" key="1">
    <citation type="journal article" date="2007" name="Science">
        <title>Sea anemone genome reveals ancestral eumetazoan gene repertoire and genomic organization.</title>
        <authorList>
            <person name="Putnam N.H."/>
            <person name="Srivastava M."/>
            <person name="Hellsten U."/>
            <person name="Dirks B."/>
            <person name="Chapman J."/>
            <person name="Salamov A."/>
            <person name="Terry A."/>
            <person name="Shapiro H."/>
            <person name="Lindquist E."/>
            <person name="Kapitonov V.V."/>
            <person name="Jurka J."/>
            <person name="Genikhovich G."/>
            <person name="Grigoriev I.V."/>
            <person name="Lucas S.M."/>
            <person name="Steele R.E."/>
            <person name="Finnerty J.R."/>
            <person name="Technau U."/>
            <person name="Martindale M.Q."/>
            <person name="Rokhsar D.S."/>
        </authorList>
    </citation>
    <scope>NUCLEOTIDE SEQUENCE [LARGE SCALE GENOMIC DNA]</scope>
    <source>
        <strain evidence="4">CH2 X CH6</strain>
    </source>
</reference>
<dbReference type="Pfam" id="PF00169">
    <property type="entry name" value="PH"/>
    <property type="match status" value="1"/>
</dbReference>
<dbReference type="CDD" id="cd00821">
    <property type="entry name" value="PH"/>
    <property type="match status" value="1"/>
</dbReference>
<dbReference type="PANTHER" id="PTHR14336">
    <property type="entry name" value="TANDEM PH DOMAIN CONTAINING PROTEIN"/>
    <property type="match status" value="1"/>
</dbReference>
<dbReference type="InterPro" id="IPR011993">
    <property type="entry name" value="PH-like_dom_sf"/>
</dbReference>